<dbReference type="EMBL" id="QLIX01000004">
    <property type="protein sequence ID" value="RAI59540.1"/>
    <property type="molecule type" value="Genomic_DNA"/>
</dbReference>
<sequence>MFKTDRWHPMDSAPRDGTVLCLADGREAVTGSWDGEAWVLFPEEEQRGRLDPRHFRPTCWMRVEFTPHLPRTAPGGVV</sequence>
<dbReference type="AlphaFoldDB" id="A0A327M9E1"/>
<keyword evidence="2" id="KW-1185">Reference proteome</keyword>
<dbReference type="OrthoDB" id="7510885at2"/>
<dbReference type="Proteomes" id="UP000249065">
    <property type="component" value="Unassembled WGS sequence"/>
</dbReference>
<name>A0A327M9E1_9PROT</name>
<accession>A0A327M9E1</accession>
<organism evidence="1 2">
    <name type="scientific">Roseicella frigidaeris</name>
    <dbReference type="NCBI Taxonomy" id="2230885"/>
    <lineage>
        <taxon>Bacteria</taxon>
        <taxon>Pseudomonadati</taxon>
        <taxon>Pseudomonadota</taxon>
        <taxon>Alphaproteobacteria</taxon>
        <taxon>Acetobacterales</taxon>
        <taxon>Roseomonadaceae</taxon>
        <taxon>Roseicella</taxon>
    </lineage>
</organism>
<gene>
    <name evidence="1" type="ORF">DOO78_08050</name>
</gene>
<reference evidence="2" key="1">
    <citation type="submission" date="2018-06" db="EMBL/GenBank/DDBJ databases">
        <authorList>
            <person name="Khan S.A."/>
        </authorList>
    </citation>
    <scope>NUCLEOTIDE SEQUENCE [LARGE SCALE GENOMIC DNA]</scope>
    <source>
        <strain evidence="2">DB-1506</strain>
    </source>
</reference>
<evidence type="ECO:0000313" key="1">
    <source>
        <dbReference type="EMBL" id="RAI59540.1"/>
    </source>
</evidence>
<proteinExistence type="predicted"/>
<protein>
    <submittedName>
        <fullName evidence="1">Uncharacterized protein</fullName>
    </submittedName>
</protein>
<comment type="caution">
    <text evidence="1">The sequence shown here is derived from an EMBL/GenBank/DDBJ whole genome shotgun (WGS) entry which is preliminary data.</text>
</comment>
<dbReference type="RefSeq" id="WP_111469228.1">
    <property type="nucleotide sequence ID" value="NZ_QLIX01000004.1"/>
</dbReference>
<evidence type="ECO:0000313" key="2">
    <source>
        <dbReference type="Proteomes" id="UP000249065"/>
    </source>
</evidence>